<proteinExistence type="predicted"/>
<dbReference type="EMBL" id="AHON02000027">
    <property type="protein sequence ID" value="EKO34839.1"/>
    <property type="molecule type" value="Genomic_DNA"/>
</dbReference>
<reference evidence="1" key="1">
    <citation type="submission" date="2012-10" db="EMBL/GenBank/DDBJ databases">
        <authorList>
            <person name="Harkins D.M."/>
            <person name="Durkin A.S."/>
            <person name="Brinkac L.M."/>
            <person name="Haft D.H."/>
            <person name="Selengut J.D."/>
            <person name="Sanka R."/>
            <person name="DePew J."/>
            <person name="Purushe J."/>
            <person name="Matthias M.A."/>
            <person name="Vinetz J.M."/>
            <person name="Sutton G.G."/>
            <person name="Nierman W.C."/>
            <person name="Fouts D.E."/>
        </authorList>
    </citation>
    <scope>NUCLEOTIDE SEQUENCE [LARGE SCALE GENOMIC DNA]</scope>
    <source>
        <strain evidence="1">MOR084</strain>
    </source>
</reference>
<dbReference type="AlphaFoldDB" id="A0A0E2BI39"/>
<accession>A0A0E2BI39</accession>
<organism evidence="1 2">
    <name type="scientific">Leptospira santarosai str. MOR084</name>
    <dbReference type="NCBI Taxonomy" id="1049984"/>
    <lineage>
        <taxon>Bacteria</taxon>
        <taxon>Pseudomonadati</taxon>
        <taxon>Spirochaetota</taxon>
        <taxon>Spirochaetia</taxon>
        <taxon>Leptospirales</taxon>
        <taxon>Leptospiraceae</taxon>
        <taxon>Leptospira</taxon>
    </lineage>
</organism>
<sequence length="53" mass="6535">MIFLQIFISSISRFRSRFHSRTYKNNNTNCLKKYLRDKIERPREIKQSKLIKS</sequence>
<evidence type="ECO:0000313" key="2">
    <source>
        <dbReference type="Proteomes" id="UP000006329"/>
    </source>
</evidence>
<comment type="caution">
    <text evidence="1">The sequence shown here is derived from an EMBL/GenBank/DDBJ whole genome shotgun (WGS) entry which is preliminary data.</text>
</comment>
<keyword evidence="2" id="KW-1185">Reference proteome</keyword>
<protein>
    <submittedName>
        <fullName evidence="1">Uncharacterized protein</fullName>
    </submittedName>
</protein>
<gene>
    <name evidence="1" type="ORF">LEP1GSC179_1506</name>
</gene>
<name>A0A0E2BI39_9LEPT</name>
<evidence type="ECO:0000313" key="1">
    <source>
        <dbReference type="EMBL" id="EKO34839.1"/>
    </source>
</evidence>
<dbReference type="Proteomes" id="UP000006329">
    <property type="component" value="Unassembled WGS sequence"/>
</dbReference>